<feature type="domain" description="DinB-like" evidence="5">
    <location>
        <begin position="34"/>
        <end position="167"/>
    </location>
</feature>
<dbReference type="InterPro" id="IPR024775">
    <property type="entry name" value="DinB-like"/>
</dbReference>
<organism evidence="6 7">
    <name type="scientific">Flavobacterium kingsejongi</name>
    <dbReference type="NCBI Taxonomy" id="1678728"/>
    <lineage>
        <taxon>Bacteria</taxon>
        <taxon>Pseudomonadati</taxon>
        <taxon>Bacteroidota</taxon>
        <taxon>Flavobacteriia</taxon>
        <taxon>Flavobacteriales</taxon>
        <taxon>Flavobacteriaceae</taxon>
        <taxon>Flavobacterium</taxon>
    </lineage>
</organism>
<dbReference type="Pfam" id="PF12867">
    <property type="entry name" value="DinB_2"/>
    <property type="match status" value="1"/>
</dbReference>
<proteinExistence type="inferred from homology"/>
<dbReference type="HAMAP" id="MF_01256">
    <property type="entry name" value="YfiT_hydrol"/>
    <property type="match status" value="1"/>
</dbReference>
<keyword evidence="7" id="KW-1185">Reference proteome</keyword>
<dbReference type="AlphaFoldDB" id="A0A2S1LR50"/>
<evidence type="ECO:0000256" key="2">
    <source>
        <dbReference type="ARBA" id="ARBA00022723"/>
    </source>
</evidence>
<dbReference type="SUPFAM" id="SSF109854">
    <property type="entry name" value="DinB/YfiT-like putative metalloenzymes"/>
    <property type="match status" value="1"/>
</dbReference>
<dbReference type="EMBL" id="CP020919">
    <property type="protein sequence ID" value="AWG26250.1"/>
    <property type="molecule type" value="Genomic_DNA"/>
</dbReference>
<dbReference type="RefSeq" id="WP_108737785.1">
    <property type="nucleotide sequence ID" value="NZ_CP020919.1"/>
</dbReference>
<dbReference type="Gene3D" id="1.20.120.450">
    <property type="entry name" value="dinb family like domain"/>
    <property type="match status" value="1"/>
</dbReference>
<gene>
    <name evidence="6" type="ORF">FK004_13935</name>
</gene>
<dbReference type="NCBIfam" id="NF009807">
    <property type="entry name" value="PRK13291.1"/>
    <property type="match status" value="1"/>
</dbReference>
<name>A0A2S1LR50_9FLAO</name>
<dbReference type="InterPro" id="IPR023774">
    <property type="entry name" value="Put_metal_dep_hydrolase_YfiT"/>
</dbReference>
<evidence type="ECO:0000256" key="4">
    <source>
        <dbReference type="ARBA" id="ARBA00022833"/>
    </source>
</evidence>
<evidence type="ECO:0000313" key="7">
    <source>
        <dbReference type="Proteomes" id="UP000244677"/>
    </source>
</evidence>
<keyword evidence="4" id="KW-0862">Zinc</keyword>
<keyword evidence="3 6" id="KW-0378">Hydrolase</keyword>
<reference evidence="6 7" key="1">
    <citation type="submission" date="2017-04" db="EMBL/GenBank/DDBJ databases">
        <title>Complete genome sequence of Flavobacterium kingsejong AJ004.</title>
        <authorList>
            <person name="Lee P.C."/>
        </authorList>
    </citation>
    <scope>NUCLEOTIDE SEQUENCE [LARGE SCALE GENOMIC DNA]</scope>
    <source>
        <strain evidence="6 7">AJ004</strain>
    </source>
</reference>
<keyword evidence="2" id="KW-0479">Metal-binding</keyword>
<sequence length="176" mass="20352">MDLTALQYPIGHFQKPTIFTAALLEEYRYAIAAFPERLRTAVASLSETQLDTPYRPGGWSVRQVIHHCSDSHMNSLIRFKLALTEENPVIQPYFEDRWAELPDSHMAIEPALLLLEGLHQRWNVLLQSLDTTTLQRTFIHPEQGKEITLAENMGIYAWHCNHHLAHITSLIAREKW</sequence>
<evidence type="ECO:0000256" key="3">
    <source>
        <dbReference type="ARBA" id="ARBA00022801"/>
    </source>
</evidence>
<evidence type="ECO:0000259" key="5">
    <source>
        <dbReference type="Pfam" id="PF12867"/>
    </source>
</evidence>
<evidence type="ECO:0000313" key="6">
    <source>
        <dbReference type="EMBL" id="AWG26250.1"/>
    </source>
</evidence>
<dbReference type="GO" id="GO:0016787">
    <property type="term" value="F:hydrolase activity"/>
    <property type="evidence" value="ECO:0007669"/>
    <property type="project" value="UniProtKB-KW"/>
</dbReference>
<dbReference type="KEGG" id="fki:FK004_13935"/>
<evidence type="ECO:0000256" key="1">
    <source>
        <dbReference type="ARBA" id="ARBA00022490"/>
    </source>
</evidence>
<dbReference type="GO" id="GO:0046872">
    <property type="term" value="F:metal ion binding"/>
    <property type="evidence" value="ECO:0007669"/>
    <property type="project" value="UniProtKB-KW"/>
</dbReference>
<protein>
    <submittedName>
        <fullName evidence="6">Metal-dependent hydrolase</fullName>
    </submittedName>
</protein>
<keyword evidence="1" id="KW-0963">Cytoplasm</keyword>
<accession>A0A2S1LR50</accession>
<dbReference type="Proteomes" id="UP000244677">
    <property type="component" value="Chromosome"/>
</dbReference>
<dbReference type="OrthoDB" id="9796039at2"/>
<dbReference type="InterPro" id="IPR034660">
    <property type="entry name" value="DinB/YfiT-like"/>
</dbReference>